<feature type="region of interest" description="Disordered" evidence="1">
    <location>
        <begin position="841"/>
        <end position="890"/>
    </location>
</feature>
<feature type="region of interest" description="Disordered" evidence="1">
    <location>
        <begin position="4709"/>
        <end position="4729"/>
    </location>
</feature>
<proteinExistence type="predicted"/>
<name>V7PHR5_PLAYE</name>
<sequence>MTIQKYSYDGFLNLHNELLNSNMSITQEIKANNMLDAIEHLDEYRIHNDNIYEVFTNSCSSFVEKIYTENFLGINKSLMLLNELLIKEVKYLLLHKNELISEKNQIDEENFKRDLVDKLYDEFLQHEKSEKDQNILLYFNKINMAYKLRTFLDLYSAYTPEAHEIILSLIQIDASKITINYIAILNNFENILKSSDPYILLKDYFTGDESIINMSLRTYWTCLKNLYLYFISYNSHILQILGDDFKNRIFKYLDNVICKKERRIINNDESNYFLNIYNFFDAFSSLIISKVYNSKVIILNENGILISILMNTLPDRLIQLVSNKYYSGTLIPHRLFLDFTYLSVHNKFSILNSLKNFGITSISMNNTLFLPFDTNYTLSSENTFYLYFSLYTQFHLLIYIYIYIYLIPFLIYSLLIFSLANVLYNPSEITITSVTSKENETIKKSIKEEILNNPKKTNSDKDNPSLNHYKNIGDIIKEYDGTNLVTEYHIYRLMLDVAKGNLKNLSLLFSIEIINYIDDHCEDVYMEDDELNNYSSNDNGGSDSSKDKNKEEEAEEEKKEKKKEAEIEKNMEHILENDISYYNDIDFQFHHLKEKKDEYKDVLYDKPIEYASNSYLNNSEELKMLYQSLSKTEENITDTFSKQIETDGNSNGNVNRNINENSDGNVNRNINENSNGNVNRNINGNINENSNGNVNRIINENSNGNANRNSNGNVNRNNGEYFEPIVIITKRTPKGKSKYIPNNPQNINDYTNLEVKNTTQKTKEQASSDYNDNSSFPSKVSFLNNESAYKHMGLNQNEIPNYFSNIIKRNYEKSCSINQCGLKVDAPSDYSENVIDHYTSPTEMNFSEESHIKKIPETEKKNEKKQNVDKNKDQNMETEQSMQFNDSDIVVDTDSDVENKLKGLYEFPISPFQNIKGNNSNNPSMDSIDTKNTTLNSNSTTNSTSDDTYFEKNAREMLNSAVFLKDICKKKKKILNIEKLRSIEELKYDLLRTKYGILYKNLLFLNEKNLKKIFESTFFDSDQMKDSIIRIMSAYEIGNLKNILKVNMNDLNEYFYQSKNIFKNKKKVLSFFSLNTNQNVINKIETKLYSVFTIVWLHYTNYLRKILDIFSQNELNILSNMYYTLMVTNEDNHHLSLLNYFGFTDVFIMYILFVGLKKNIHYINQNKSYTIQNKQLRNIDPIQISRGYDGYYYIFKNMVATKILDSSQGIKYKINAGFTLNFYTVKNIDKYNSESMIKIKFELSNDRKISVSKKILYAILDPIKYEEFTYNKKDSNIIERYPSLVIYRKHIGDTINDISSLITVIICGKLYKLNEVKACIETKNVFPLFTKKINSIIHNFYNNSISFKSTAFILNKDSYNIFSNFYHNPKILMDTLIQHLKGMTQEIKKLSSENQIRYNFSFVYNLIKVYILSGTTPNNETKDYLFSLEEIIFKYKIYSQKIATSIVNLSRKYPGNQKFIKTINTISLILYRIKIEELSSHVGNNEYPAFQNEILILDLMDIINIVVFFNKVLNKIIKTDELERLVDKDNIIKIHIDEIIIIVEKIFNKCENYFYDIIDNNIRNAIINILLKKMKLTFIYYKYFFDNNIEELSLKFINNLKQKKSFIMFYEPNNYYYPIEISYGKIKDFEQIFFLDLIEYNYSNNKTFHNKYSIENKKKEPKQILLKLIKTTKSISLLYHVFNIPKEYNDNLFDIIFDIVKQSSVYNTFVQKSRLWGHNVPIETHFKLYFANFRKLIRYYIESNKIDKLINSMLNYNESDVNIERSREEDEKIKKDKKNDLYSCIKEQWLYKYNLKNMKIYLPNIKLRINLDPQDIKKCVNKNSSYSHLGKLTDIMLNILVYELHNIFNAQKKMNLVFSTMDIEMQDISSKLLFKINNILNIKQKISLFYYSKNALMHFTEILSYHYKENITLYSENSQNGYDMHSFKSQKRRENRHKQIVILKKGNTFRVYEQNPIFQNGVYSLQNEAYFLMHHEKVMNIKDYLESLEKTYSETQMSAIEDIHLVIVNNINDQTDINSIHKMIEDLIKHKDVGSLKTNILENLIDLNILNNRNNRIRNNYLNILHLEIFSLFSFGPYHNIYNLLDDLFLYDNKLLNWFKGWIILNNNINYNDHNNFNQLLFISSLRYMIKTLNMKISKKTLTKKYFKYIPKLYDKKRARNINLNFEEIKPNSILKNENDYKKENYNSGTDKIFLNRVKEYRINSKLRDKILEEIDKYKFSISLDHYKQDYYFLSLVGLGYSYINKFSELKLGLYKPVNIILNKLYNIFYVTELIETVNVFVNVIVNIYKIIFYNNSKYIIENGKIKLSKEKKEELAKFILLEENINIECLHNHIHKGHNFFTHDNSDDTNYSLSNNEHYLNYVIKNVCDFFYSVFNCFHDNACFSKNEKYAKNIINIYLKKTGFQKNMIWLMPFLSNHFKSSLVILYIEPNDTITLYKYQDNTPTEFSIQILVHNGKMSLILPTYFIYTNIIYMTTTIFVENERHIRSVSNINTNNNDSTDIINSNMEPLYRTIQECKLISDESIINTQKANHYYNTYFDIIEYKLNALVSNKIGLYNFLISIREDILNFKYFMFYKNLIRFLRLMDILLEVLSSNMQIYSDFIYFQDILNTPSSLIENSINNIITFLEKEKFDIFTKNQKQKYYDILLEYYNNYYYKTGVYLKLLDFILNNIKTDLKMNPDFVIIDPNNKHEQNAKQRKIYMLKNFEDLIICEHIKIVYNIMKYVEIYIDNIINNVIHKTEKENNEKPSLNKKKILRECCLKYDYNELGATELTKKYFSELERKFIKILNYSENLQKLSNEELDYEEWYSIASKLQLEQFKNNELIYFKILNQNIFWKDGAKKCTSEYLKRLKAKGLYIDPKTVKLMKNPKLVFSEYKDTIYKSKIIRKGTNYDSMSNTIDGNINSFSLKVINNKHYAISYLWEFINIEICINGSNSNFEDIKYKLKNNNNLLKYMKILTEEDIYNLFIAIITFHRLIESIDEKTFNKYKSYRISNMIFNELIDRGIYIAGDSLISREYVESIFVYNLWKQNIKYVKVSNVLIKPPIPVKYANYYSSSIIFKTLRFVYSKPKFKIKLINMISYIIYNIFELDTVKKYIINTISSEGILRGGFDIIRQILFKLNIGIDGIITMYTAIFINMYYIVENCYIQDIIENIDYRRMFSNLFFLLHNSIEECYIKILLNLIFDNSNLLKFINKHDIKVKDIILKFKRIFLLNFGIYINFFQHLYDNIEAKFITYIKYYVTKILNDLLPININTIEKNFHTEKENVNLLEFVSFHDEENLLLIYTNIITLVKYEPFIQKFKTKAINKHKELFSKFKQIEVSKTALIDIMYKKANEIANSKKKKFFKRHIKDIPNQNKDIKSTDSQSGLLSTITTSRKDKQDKSVKLPKLESSLSSDRNQNAKEIEIYNIIQTNTYRTLSCLEKMFIYAFDIYNNYDLSKHKTKMCSSLHTYDWVKGIHRVIIKKLNNIAHSVYGYTHYLQLFIKLNEVICKVNFKINMHGNVKKNKYIYFLTKRKYKNSIVSYNIFRRHNQLCFLLIKHRTENDKNIHICYDAEIIPFYKNNNISKYFNDSFTNINKLKNKSEIHEHAETNENDNINRNENYKYPFNLIDKNNTPPKHKIGALVQENMHSEMDQQKRGKKKKGYISQINNQEYNYPKRESDYEEDKNISRRSLHPRGTKPKRIIVNKIKRWRENVNNKNEKKILSNTFKSVKKPLKYIGRKPEKKKLKKNEKDIGLNNEYDNIEKINNALKYFNDKKIINQLLEFEYFHSNKWSSNIFNLTIDTMDGDNENIKLILEVGNYNIKISYQVYINSYNNKESFHELNRFINKSNIRSAITKKLRKYSKLNYIIKNIFILNKNIKNVSYEKINTDLKSDINNFDRKNIIKKLYSKDNQIYQGNIKEQPNKHNTGKDKIETNTQVLEILKFSWYKNKYERSTCTLLVVNAINPLILKGDYSHDTCNTNENIENVMKFIENTEVKAESNYGQKFHNLNDPGGINEDDDNESIQSKDDSEESENESDSNSEESENESDSDSEKSENKSDSGNEESENKSDSGNEESGNDSGNDSGNESDIDSETENSGVYKMKSGMYVKYKRHKKPKVQKTKRNPREENYFSNYEKYFNKIYTLSEEEIFYIKRRMDKQTAMVKYRLILLSIIIIKSNNLNTFKKMNNISNEYLRDKYKTYKNIEYNQNYLFNKKYVYIENKHYIIKKKLECLMELEFYKILKTSLEKNNILQQFLNDLTVEVSDINKYFYKHNYTSNSNIHSSSFYLDQLENIKFLCPILYELKNKEIIDLQNTSKIDSSIKLTENEKKNQLIECEKNVGFFGSNVSFFGKPVDDFIGKRPIQNIAMFSYECEKSVFNGKNLSELDNYHKNFCINTIQNELKNDDKQFGNINTDWGDMLFNAFSSKKYNNNAGYNYNEIKCFGFADKDELKKYEKKKEAKCQIDILNKTVNVLQNLIDKYYIIKKDGIHNGNAYNVYLLYKNIYTVMLYKLMYEARSFNPLRIQQRLNPVGNNYTKLLYKKNKSSNFAKRIFEKTSTLYLEIELIYNEHDFLRNIHFPSESVDILMHNHKPFTEDAYGYGLSENPNKILNEGEENTKLYFFFVLSLLGHYPEVQKYILQASENVDMIYNLLDINLDDIQKNKNIGNQKKIPKYDHLRNAQSEQNIDVRDQSESKEKIQKQTSGGKGFFSSPYTAAYNYLFPEGNDQGKEDDKKDGDRKKREKPKIEDFVWMGKDQIDDIKKLIVEHKLVDIFIKGKNLINFKSFLQNSNYLEAFKNSLENELKKKDFCHHFIKTTPPFSFNNYNVHHLLLFAFYYGFSDIIRIRRPYINLEYSINRTIDKNKYIYSYRTQNYIHFNLEPEKRVLLNKIYEQIAKFTYKSALQHIYNNKNRQILFEFNKAQNEQLIDIINTSISKKDNINIYTKNNIKEITNVIKIFVENYILILNNYPSNFGLSKHSSLYDNFVKNIKKLFFSFNQQNNIIYIITQRDIYYNKQVIKNKKYKENIINIIKRLLDFVLLASARPYDTNSNIKNDTCLNEKLSIGKKNAINISNVISDITSDISPNLPNPSTINPSSNIDTATTSSVNFRYIKNPNEQEYSFSEDPRKKKKKIVSKASLNSSVKESNTNSRGKSLKCFVLVNYLYRKVHNIYSGLVDKAISYTFTYGFDLFVKNSIYLYDQKKSLVYKYIIYYVKMYVIQTLDMIFLVVRDSELNVSLTNIDSIKHSIFDMCLFNIQNLSVLSKNILNIISEEKIEHILSDLITIIHINYTGNSRFIENLIKNINLALSKNIALKKMFGDFISYLSISSIQTFELFFHSKYKQKLINIIITFLNKISKTISNILEESFFQSYICTNIIRLGESFISEFNEENTVYRFLMDIGDINYMDIIISYAYKYFPKIVNDFMQD</sequence>
<keyword evidence="4" id="KW-1185">Reference proteome</keyword>
<feature type="region of interest" description="Disordered" evidence="1">
    <location>
        <begin position="3991"/>
        <end position="4112"/>
    </location>
</feature>
<feature type="compositionally biased region" description="Basic residues" evidence="1">
    <location>
        <begin position="3674"/>
        <end position="3684"/>
    </location>
</feature>
<feature type="compositionally biased region" description="Basic residues" evidence="1">
    <location>
        <begin position="4097"/>
        <end position="4111"/>
    </location>
</feature>
<organism evidence="3 4">
    <name type="scientific">Plasmodium yoelii 17X</name>
    <dbReference type="NCBI Taxonomy" id="1323249"/>
    <lineage>
        <taxon>Eukaryota</taxon>
        <taxon>Sar</taxon>
        <taxon>Alveolata</taxon>
        <taxon>Apicomplexa</taxon>
        <taxon>Aconoidasida</taxon>
        <taxon>Haemosporida</taxon>
        <taxon>Plasmodiidae</taxon>
        <taxon>Plasmodium</taxon>
        <taxon>Plasmodium (Vinckeia)</taxon>
    </lineage>
</organism>
<protein>
    <submittedName>
        <fullName evidence="3">Uncharacterized protein</fullName>
    </submittedName>
</protein>
<evidence type="ECO:0000313" key="3">
    <source>
        <dbReference type="EMBL" id="ETB57863.1"/>
    </source>
</evidence>
<keyword evidence="2" id="KW-1133">Transmembrane helix</keyword>
<feature type="compositionally biased region" description="Low complexity" evidence="1">
    <location>
        <begin position="930"/>
        <end position="947"/>
    </location>
</feature>
<keyword evidence="2" id="KW-0472">Membrane</keyword>
<reference evidence="3 4" key="1">
    <citation type="submission" date="2013-11" db="EMBL/GenBank/DDBJ databases">
        <title>The Genome Sequence of Plasmodium yoelii 17X.</title>
        <authorList>
            <consortium name="The Broad Institute Genomics Platform"/>
            <consortium name="The Broad Institute Genome Sequencing Center for Infectious Disease"/>
            <person name="Neafsey D."/>
            <person name="Adams J."/>
            <person name="Walker B."/>
            <person name="Young S.K."/>
            <person name="Zeng Q."/>
            <person name="Gargeya S."/>
            <person name="Fitzgerald M."/>
            <person name="Haas B."/>
            <person name="Abouelleil A."/>
            <person name="Alvarado L."/>
            <person name="Chapman S.B."/>
            <person name="Gainer-Dewar J."/>
            <person name="Goldberg J."/>
            <person name="Griggs A."/>
            <person name="Gujja S."/>
            <person name="Hansen M."/>
            <person name="Howarth C."/>
            <person name="Imamovic A."/>
            <person name="Ireland A."/>
            <person name="Larimer J."/>
            <person name="McCowan C."/>
            <person name="Murphy C."/>
            <person name="Pearson M."/>
            <person name="Poon T.W."/>
            <person name="Priest M."/>
            <person name="Roberts A."/>
            <person name="Saif S."/>
            <person name="Shea T."/>
            <person name="Sykes S."/>
            <person name="Wortman J."/>
            <person name="Nusbaum C."/>
            <person name="Birren B."/>
        </authorList>
    </citation>
    <scope>NUCLEOTIDE SEQUENCE [LARGE SCALE GENOMIC DNA]</scope>
    <source>
        <strain evidence="3 4">17X</strain>
    </source>
</reference>
<feature type="compositionally biased region" description="Polar residues" evidence="1">
    <location>
        <begin position="912"/>
        <end position="927"/>
    </location>
</feature>
<evidence type="ECO:0000313" key="4">
    <source>
        <dbReference type="Proteomes" id="UP000018538"/>
    </source>
</evidence>
<evidence type="ECO:0000256" key="1">
    <source>
        <dbReference type="SAM" id="MobiDB-lite"/>
    </source>
</evidence>
<keyword evidence="2" id="KW-0812">Transmembrane</keyword>
<feature type="region of interest" description="Disordered" evidence="1">
    <location>
        <begin position="530"/>
        <end position="565"/>
    </location>
</feature>
<feature type="transmembrane region" description="Helical" evidence="2">
    <location>
        <begin position="396"/>
        <end position="424"/>
    </location>
</feature>
<dbReference type="Proteomes" id="UP000018538">
    <property type="component" value="Unassembled WGS sequence"/>
</dbReference>
<feature type="compositionally biased region" description="Basic and acidic residues" evidence="1">
    <location>
        <begin position="4674"/>
        <end position="4687"/>
    </location>
</feature>
<feature type="compositionally biased region" description="Basic and acidic residues" evidence="1">
    <location>
        <begin position="4038"/>
        <end position="4059"/>
    </location>
</feature>
<accession>V7PHR5</accession>
<feature type="region of interest" description="Disordered" evidence="1">
    <location>
        <begin position="3635"/>
        <end position="3684"/>
    </location>
</feature>
<feature type="region of interest" description="Disordered" evidence="1">
    <location>
        <begin position="912"/>
        <end position="947"/>
    </location>
</feature>
<evidence type="ECO:0000256" key="2">
    <source>
        <dbReference type="SAM" id="Phobius"/>
    </source>
</evidence>
<feature type="region of interest" description="Disordered" evidence="1">
    <location>
        <begin position="4668"/>
        <end position="4697"/>
    </location>
</feature>
<feature type="compositionally biased region" description="Acidic residues" evidence="1">
    <location>
        <begin position="4016"/>
        <end position="4037"/>
    </location>
</feature>
<gene>
    <name evidence="3" type="ORF">YYC_04663</name>
</gene>
<dbReference type="OrthoDB" id="392230at2759"/>
<dbReference type="EMBL" id="KI635795">
    <property type="protein sequence ID" value="ETB57863.1"/>
    <property type="molecule type" value="Genomic_DNA"/>
</dbReference>
<feature type="compositionally biased region" description="Basic and acidic residues" evidence="1">
    <location>
        <begin position="848"/>
        <end position="875"/>
    </location>
</feature>
<feature type="compositionally biased region" description="Basic and acidic residues" evidence="1">
    <location>
        <begin position="4714"/>
        <end position="4729"/>
    </location>
</feature>
<feature type="compositionally biased region" description="Basic and acidic residues" evidence="1">
    <location>
        <begin position="544"/>
        <end position="565"/>
    </location>
</feature>
<feature type="compositionally biased region" description="Basic and acidic residues" evidence="1">
    <location>
        <begin position="3660"/>
        <end position="3673"/>
    </location>
</feature>